<dbReference type="OrthoDB" id="1951943at2759"/>
<accession>A0A371E818</accession>
<evidence type="ECO:0000313" key="2">
    <source>
        <dbReference type="Proteomes" id="UP000257109"/>
    </source>
</evidence>
<gene>
    <name evidence="1" type="ORF">CR513_59509</name>
</gene>
<sequence>WSAPPAATEPQVTFVSKVFSTRKTVTISGTGTSLIVNDTITPKLAPPPPLIAQKRSSPMDFLSRRFPLTSTICASMTLSTDKPYFLNMLP</sequence>
<reference evidence="1" key="1">
    <citation type="submission" date="2018-05" db="EMBL/GenBank/DDBJ databases">
        <title>Draft genome of Mucuna pruriens seed.</title>
        <authorList>
            <person name="Nnadi N.E."/>
            <person name="Vos R."/>
            <person name="Hasami M.H."/>
            <person name="Devisetty U.K."/>
            <person name="Aguiy J.C."/>
        </authorList>
    </citation>
    <scope>NUCLEOTIDE SEQUENCE [LARGE SCALE GENOMIC DNA]</scope>
    <source>
        <strain evidence="1">JCA_2017</strain>
    </source>
</reference>
<organism evidence="1 2">
    <name type="scientific">Mucuna pruriens</name>
    <name type="common">Velvet bean</name>
    <name type="synonym">Dolichos pruriens</name>
    <dbReference type="NCBI Taxonomy" id="157652"/>
    <lineage>
        <taxon>Eukaryota</taxon>
        <taxon>Viridiplantae</taxon>
        <taxon>Streptophyta</taxon>
        <taxon>Embryophyta</taxon>
        <taxon>Tracheophyta</taxon>
        <taxon>Spermatophyta</taxon>
        <taxon>Magnoliopsida</taxon>
        <taxon>eudicotyledons</taxon>
        <taxon>Gunneridae</taxon>
        <taxon>Pentapetalae</taxon>
        <taxon>rosids</taxon>
        <taxon>fabids</taxon>
        <taxon>Fabales</taxon>
        <taxon>Fabaceae</taxon>
        <taxon>Papilionoideae</taxon>
        <taxon>50 kb inversion clade</taxon>
        <taxon>NPAAA clade</taxon>
        <taxon>indigoferoid/millettioid clade</taxon>
        <taxon>Phaseoleae</taxon>
        <taxon>Mucuna</taxon>
    </lineage>
</organism>
<protein>
    <submittedName>
        <fullName evidence="1">Uncharacterized protein</fullName>
    </submittedName>
</protein>
<comment type="caution">
    <text evidence="1">The sequence shown here is derived from an EMBL/GenBank/DDBJ whole genome shotgun (WGS) entry which is preliminary data.</text>
</comment>
<proteinExistence type="predicted"/>
<feature type="non-terminal residue" evidence="1">
    <location>
        <position position="1"/>
    </location>
</feature>
<name>A0A371E818_MUCPR</name>
<dbReference type="EMBL" id="QJKJ01015638">
    <property type="protein sequence ID" value="RDX62186.1"/>
    <property type="molecule type" value="Genomic_DNA"/>
</dbReference>
<evidence type="ECO:0000313" key="1">
    <source>
        <dbReference type="EMBL" id="RDX62186.1"/>
    </source>
</evidence>
<keyword evidence="2" id="KW-1185">Reference proteome</keyword>
<dbReference type="Proteomes" id="UP000257109">
    <property type="component" value="Unassembled WGS sequence"/>
</dbReference>
<dbReference type="AlphaFoldDB" id="A0A371E818"/>